<comment type="caution">
    <text evidence="2">The sequence shown here is derived from an EMBL/GenBank/DDBJ whole genome shotgun (WGS) entry which is preliminary data.</text>
</comment>
<proteinExistence type="predicted"/>
<dbReference type="Proteomes" id="UP001362999">
    <property type="component" value="Unassembled WGS sequence"/>
</dbReference>
<dbReference type="AlphaFoldDB" id="A0AAW0DUY4"/>
<protein>
    <submittedName>
        <fullName evidence="2">Uncharacterized protein</fullName>
    </submittedName>
</protein>
<name>A0AAW0DUY4_9AGAR</name>
<keyword evidence="3" id="KW-1185">Reference proteome</keyword>
<evidence type="ECO:0000256" key="1">
    <source>
        <dbReference type="SAM" id="MobiDB-lite"/>
    </source>
</evidence>
<evidence type="ECO:0000313" key="3">
    <source>
        <dbReference type="Proteomes" id="UP001362999"/>
    </source>
</evidence>
<feature type="compositionally biased region" description="Acidic residues" evidence="1">
    <location>
        <begin position="202"/>
        <end position="241"/>
    </location>
</feature>
<dbReference type="EMBL" id="JAWWNJ010000005">
    <property type="protein sequence ID" value="KAK7055225.1"/>
    <property type="molecule type" value="Genomic_DNA"/>
</dbReference>
<feature type="region of interest" description="Disordered" evidence="1">
    <location>
        <begin position="174"/>
        <end position="255"/>
    </location>
</feature>
<feature type="compositionally biased region" description="Low complexity" evidence="1">
    <location>
        <begin position="187"/>
        <end position="197"/>
    </location>
</feature>
<accession>A0AAW0DUY4</accession>
<reference evidence="2 3" key="1">
    <citation type="journal article" date="2024" name="J Genomics">
        <title>Draft genome sequencing and assembly of Favolaschia claudopus CIRM-BRFM 2984 isolated from oak limbs.</title>
        <authorList>
            <person name="Navarro D."/>
            <person name="Drula E."/>
            <person name="Chaduli D."/>
            <person name="Cazenave R."/>
            <person name="Ahrendt S."/>
            <person name="Wang J."/>
            <person name="Lipzen A."/>
            <person name="Daum C."/>
            <person name="Barry K."/>
            <person name="Grigoriev I.V."/>
            <person name="Favel A."/>
            <person name="Rosso M.N."/>
            <person name="Martin F."/>
        </authorList>
    </citation>
    <scope>NUCLEOTIDE SEQUENCE [LARGE SCALE GENOMIC DNA]</scope>
    <source>
        <strain evidence="2 3">CIRM-BRFM 2984</strain>
    </source>
</reference>
<sequence length="559" mass="63208">MRAEDCVLHRFGRGKQTTGCFQVDPLLTNVDPESSWIDWSNDLRSDPSILAKLFPKSAYNPDERAATNLFDSKSRRNQHAAEYSVSDTVGLVAISGARDPMRKLLSIAQERKWKALTPCICCIEKLARREKLKNPTFSKIKGDWNFVKDMKEIVEGVNMSESEDISDARHQIGEIYDNEEDEEERTGATTRTRTTTRGRGEDNDEEEEDNNDDDDEDKDKDGGDGDEDNNDGEEEDSDDSGDSEHAAMGDEELDTDEHRLDALKTNTPTSGLIKLFQAFLMAAFTEIDSTPGLRFHAVMEGFLFALNLHSDGTVQKALYALDFNDVGNCLDYLSRWFDPSQISAFARIRYYQSLGWSVVKNLPEFQFDSIKLSVTRWINSLHKLWAEAEEMLRTKLLFDQWDWDTLRKVVKDNPQNTSDGNGFALHDLESLDRIIKVLLSHKPFLDMFGRPKKFNIEALHSYCKMAGAFKELMFGLIHFCAPAKRAQRVPRCRKSADMSKSVCRERSGPPASCPALATLLWIDPASLVLQRPAQSWIGWIDQRGQIPVGHAAAAELGTM</sequence>
<gene>
    <name evidence="2" type="ORF">R3P38DRAFT_3169914</name>
</gene>
<organism evidence="2 3">
    <name type="scientific">Favolaschia claudopus</name>
    <dbReference type="NCBI Taxonomy" id="2862362"/>
    <lineage>
        <taxon>Eukaryota</taxon>
        <taxon>Fungi</taxon>
        <taxon>Dikarya</taxon>
        <taxon>Basidiomycota</taxon>
        <taxon>Agaricomycotina</taxon>
        <taxon>Agaricomycetes</taxon>
        <taxon>Agaricomycetidae</taxon>
        <taxon>Agaricales</taxon>
        <taxon>Marasmiineae</taxon>
        <taxon>Mycenaceae</taxon>
        <taxon>Favolaschia</taxon>
    </lineage>
</organism>
<evidence type="ECO:0000313" key="2">
    <source>
        <dbReference type="EMBL" id="KAK7055225.1"/>
    </source>
</evidence>